<evidence type="ECO:0000313" key="1">
    <source>
        <dbReference type="EMBL" id="EFR42736.1"/>
    </source>
</evidence>
<comment type="caution">
    <text evidence="1">The sequence shown here is derived from an EMBL/GenBank/DDBJ whole genome shotgun (WGS) entry which is preliminary data.</text>
</comment>
<dbReference type="Proteomes" id="UP000004594">
    <property type="component" value="Unassembled WGS sequence"/>
</dbReference>
<evidence type="ECO:0000313" key="2">
    <source>
        <dbReference type="Proteomes" id="UP000004594"/>
    </source>
</evidence>
<reference evidence="1 2" key="1">
    <citation type="submission" date="2010-11" db="EMBL/GenBank/DDBJ databases">
        <authorList>
            <person name="Durkin A.S."/>
            <person name="Madupu R."/>
            <person name="Torralba M."/>
            <person name="Gillis M."/>
            <person name="Methe B."/>
            <person name="Sutton G."/>
            <person name="Nelson K.E."/>
        </authorList>
    </citation>
    <scope>NUCLEOTIDE SEQUENCE [LARGE SCALE GENOMIC DNA]</scope>
    <source>
        <strain evidence="1 2">UPII 345-E</strain>
    </source>
</reference>
<sequence length="88" mass="10305">MGHFQNLLRPRVSISLSLTDLNRSEHFALGHSVPHPFYTTPISDEKTKQGPHTINLAFLSVNLFLQNKIHYKRIFYHHDKYMSTSRIN</sequence>
<protein>
    <submittedName>
        <fullName evidence="1">Uncharacterized protein</fullName>
    </submittedName>
</protein>
<proteinExistence type="predicted"/>
<organism evidence="1 2">
    <name type="scientific">Dialister micraerophilus UPII 345-E</name>
    <dbReference type="NCBI Taxonomy" id="910314"/>
    <lineage>
        <taxon>Bacteria</taxon>
        <taxon>Bacillati</taxon>
        <taxon>Bacillota</taxon>
        <taxon>Negativicutes</taxon>
        <taxon>Veillonellales</taxon>
        <taxon>Veillonellaceae</taxon>
        <taxon>Dialister</taxon>
    </lineage>
</organism>
<dbReference type="AlphaFoldDB" id="E4L8Z3"/>
<dbReference type="EMBL" id="AENT01000017">
    <property type="protein sequence ID" value="EFR42736.1"/>
    <property type="molecule type" value="Genomic_DNA"/>
</dbReference>
<gene>
    <name evidence="1" type="ORF">HMPREF9220_0548</name>
</gene>
<name>E4L8Z3_9FIRM</name>
<accession>E4L8Z3</accession>